<evidence type="ECO:0000313" key="1">
    <source>
        <dbReference type="EMBL" id="GAF43670.1"/>
    </source>
</evidence>
<proteinExistence type="predicted"/>
<comment type="caution">
    <text evidence="1">The sequence shown here is derived from an EMBL/GenBank/DDBJ whole genome shotgun (WGS) entry which is preliminary data.</text>
</comment>
<dbReference type="AlphaFoldDB" id="X0QYH7"/>
<keyword evidence="2" id="KW-1185">Reference proteome</keyword>
<accession>X0QYH7</accession>
<gene>
    <name evidence="1" type="ORF">RW1_009_00940</name>
</gene>
<reference evidence="1 2" key="1">
    <citation type="submission" date="2014-02" db="EMBL/GenBank/DDBJ databases">
        <title>Whole genome shotgun sequence of Rhodococcus wratislaviensis NBRC 100605.</title>
        <authorList>
            <person name="Hosoyama A."/>
            <person name="Tsuchikane K."/>
            <person name="Yoshida I."/>
            <person name="Ohji S."/>
            <person name="Ichikawa N."/>
            <person name="Yamazoe A."/>
            <person name="Fujita N."/>
        </authorList>
    </citation>
    <scope>NUCLEOTIDE SEQUENCE [LARGE SCALE GENOMIC DNA]</scope>
    <source>
        <strain evidence="1 2">NBRC 100605</strain>
    </source>
</reference>
<dbReference type="RefSeq" id="WP_156046553.1">
    <property type="nucleotide sequence ID" value="NZ_BAWF01000009.1"/>
</dbReference>
<dbReference type="OrthoDB" id="9965394at2"/>
<dbReference type="EMBL" id="BAWF01000009">
    <property type="protein sequence ID" value="GAF43670.1"/>
    <property type="molecule type" value="Genomic_DNA"/>
</dbReference>
<protein>
    <submittedName>
        <fullName evidence="1">Uncharacterized protein</fullName>
    </submittedName>
</protein>
<sequence length="50" mass="5742">MISTLFRTMATPLAVFLDYVMVPRRAYEFFDLSEELGCDLNSDHGIEVAR</sequence>
<name>X0QYH7_RHOWR</name>
<dbReference type="Proteomes" id="UP000019491">
    <property type="component" value="Unassembled WGS sequence"/>
</dbReference>
<organism evidence="1 2">
    <name type="scientific">Rhodococcus wratislaviensis NBRC 100605</name>
    <dbReference type="NCBI Taxonomy" id="1219028"/>
    <lineage>
        <taxon>Bacteria</taxon>
        <taxon>Bacillati</taxon>
        <taxon>Actinomycetota</taxon>
        <taxon>Actinomycetes</taxon>
        <taxon>Mycobacteriales</taxon>
        <taxon>Nocardiaceae</taxon>
        <taxon>Rhodococcus</taxon>
    </lineage>
</organism>
<evidence type="ECO:0000313" key="2">
    <source>
        <dbReference type="Proteomes" id="UP000019491"/>
    </source>
</evidence>